<dbReference type="AlphaFoldDB" id="A0A0B4FGY5"/>
<reference evidence="2 3" key="1">
    <citation type="journal article" date="2014" name="Proc. Natl. Acad. Sci. U.S.A.">
        <title>Trajectory and genomic determinants of fungal-pathogen speciation and host adaptation.</title>
        <authorList>
            <person name="Hu X."/>
            <person name="Xiao G."/>
            <person name="Zheng P."/>
            <person name="Shang Y."/>
            <person name="Su Y."/>
            <person name="Zhang X."/>
            <person name="Liu X."/>
            <person name="Zhan S."/>
            <person name="St Leger R.J."/>
            <person name="Wang C."/>
        </authorList>
    </citation>
    <scope>NUCLEOTIDE SEQUENCE [LARGE SCALE GENOMIC DNA]</scope>
    <source>
        <strain evidence="2 3">ARSEF 549</strain>
    </source>
</reference>
<accession>A0A0B4FGY5</accession>
<name>A0A0B4FGY5_METAF</name>
<dbReference type="EMBL" id="AZNF01000004">
    <property type="protein sequence ID" value="KID67112.1"/>
    <property type="molecule type" value="Genomic_DNA"/>
</dbReference>
<evidence type="ECO:0000313" key="2">
    <source>
        <dbReference type="EMBL" id="KID67112.1"/>
    </source>
</evidence>
<dbReference type="Proteomes" id="UP000031186">
    <property type="component" value="Unassembled WGS sequence"/>
</dbReference>
<organism evidence="2 3">
    <name type="scientific">Metarhizium anisopliae (strain ARSEF 549)</name>
    <dbReference type="NCBI Taxonomy" id="3151832"/>
    <lineage>
        <taxon>Eukaryota</taxon>
        <taxon>Fungi</taxon>
        <taxon>Dikarya</taxon>
        <taxon>Ascomycota</taxon>
        <taxon>Pezizomycotina</taxon>
        <taxon>Sordariomycetes</taxon>
        <taxon>Hypocreomycetidae</taxon>
        <taxon>Hypocreales</taxon>
        <taxon>Clavicipitaceae</taxon>
        <taxon>Metarhizium</taxon>
    </lineage>
</organism>
<feature type="region of interest" description="Disordered" evidence="1">
    <location>
        <begin position="1"/>
        <end position="30"/>
    </location>
</feature>
<gene>
    <name evidence="2" type="ORF">MAN_03870</name>
</gene>
<keyword evidence="3" id="KW-1185">Reference proteome</keyword>
<sequence length="149" mass="15753">MSVTSSPAAKRPGPSHHPVHGGPLVPQPEIQLDARVPLPAVAGLEAQRATTRTSLGAYATSDAKSRSGGWPNMYAPPWMYTTTGNSVSPDDESDDGLDGRKMFSRSVPFSVSKDAIGQGTYLPSFWASRTRPLSTGAHDYAGRNLSVVA</sequence>
<dbReference type="HOGENOM" id="CLU_1750112_0_0_1"/>
<evidence type="ECO:0000313" key="3">
    <source>
        <dbReference type="Proteomes" id="UP000031186"/>
    </source>
</evidence>
<dbReference type="VEuPathDB" id="FungiDB:MAN_03870"/>
<proteinExistence type="predicted"/>
<evidence type="ECO:0000256" key="1">
    <source>
        <dbReference type="SAM" id="MobiDB-lite"/>
    </source>
</evidence>
<protein>
    <submittedName>
        <fullName evidence="2">Uncharacterized protein</fullName>
    </submittedName>
</protein>
<comment type="caution">
    <text evidence="2">The sequence shown here is derived from an EMBL/GenBank/DDBJ whole genome shotgun (WGS) entry which is preliminary data.</text>
</comment>
<feature type="non-terminal residue" evidence="2">
    <location>
        <position position="1"/>
    </location>
</feature>